<organism evidence="1 2">
    <name type="scientific">Candidatus Taylorbacteria bacterium RIFCSPLOWO2_01_FULL_45_15b</name>
    <dbReference type="NCBI Taxonomy" id="1802319"/>
    <lineage>
        <taxon>Bacteria</taxon>
        <taxon>Candidatus Tayloriibacteriota</taxon>
    </lineage>
</organism>
<evidence type="ECO:0000313" key="1">
    <source>
        <dbReference type="EMBL" id="OHA34012.1"/>
    </source>
</evidence>
<evidence type="ECO:0000313" key="2">
    <source>
        <dbReference type="Proteomes" id="UP000176221"/>
    </source>
</evidence>
<name>A0A1G2NF90_9BACT</name>
<dbReference type="Proteomes" id="UP000176221">
    <property type="component" value="Unassembled WGS sequence"/>
</dbReference>
<dbReference type="AlphaFoldDB" id="A0A1G2NF90"/>
<comment type="caution">
    <text evidence="1">The sequence shown here is derived from an EMBL/GenBank/DDBJ whole genome shotgun (WGS) entry which is preliminary data.</text>
</comment>
<accession>A0A1G2NF90</accession>
<dbReference type="InterPro" id="IPR027417">
    <property type="entry name" value="P-loop_NTPase"/>
</dbReference>
<dbReference type="Gene3D" id="1.20.272.10">
    <property type="match status" value="1"/>
</dbReference>
<sequence>MLYLLHGTDREKILNEGKKLQDMLLKKRPDSIVEKFHADRWTAGEIEAYAKSEGLFGNKYIVTLDSLFTLEEGGEGLFEILPSIKDSLNIFFVLESKLDKKTLSKIEKFAERVNEYSLPTHKNTGAFSIFSLADALGARDRRNAWILYQKAKLSGLEDEQIHGTLLWQIRSMRAASKSNSPAEAGLSPFVYQKSKRYSSNFTSRELEILGDRMVEIFHTSRFGGADLGVFIERELLWL</sequence>
<dbReference type="STRING" id="1802319.A2928_04100"/>
<evidence type="ECO:0008006" key="3">
    <source>
        <dbReference type="Google" id="ProtNLM"/>
    </source>
</evidence>
<dbReference type="EMBL" id="MHRX01000019">
    <property type="protein sequence ID" value="OHA34012.1"/>
    <property type="molecule type" value="Genomic_DNA"/>
</dbReference>
<dbReference type="Gene3D" id="3.40.50.300">
    <property type="entry name" value="P-loop containing nucleotide triphosphate hydrolases"/>
    <property type="match status" value="1"/>
</dbReference>
<reference evidence="1 2" key="1">
    <citation type="journal article" date="2016" name="Nat. Commun.">
        <title>Thousands of microbial genomes shed light on interconnected biogeochemical processes in an aquifer system.</title>
        <authorList>
            <person name="Anantharaman K."/>
            <person name="Brown C.T."/>
            <person name="Hug L.A."/>
            <person name="Sharon I."/>
            <person name="Castelle C.J."/>
            <person name="Probst A.J."/>
            <person name="Thomas B.C."/>
            <person name="Singh A."/>
            <person name="Wilkins M.J."/>
            <person name="Karaoz U."/>
            <person name="Brodie E.L."/>
            <person name="Williams K.H."/>
            <person name="Hubbard S.S."/>
            <person name="Banfield J.F."/>
        </authorList>
    </citation>
    <scope>NUCLEOTIDE SEQUENCE [LARGE SCALE GENOMIC DNA]</scope>
</reference>
<proteinExistence type="predicted"/>
<protein>
    <recommendedName>
        <fullName evidence="3">DNA polymerase III delta N-terminal domain-containing protein</fullName>
    </recommendedName>
</protein>
<gene>
    <name evidence="1" type="ORF">A2928_04100</name>
</gene>